<evidence type="ECO:0000256" key="1">
    <source>
        <dbReference type="ARBA" id="ARBA00007039"/>
    </source>
</evidence>
<accession>A0ABS5RT73</accession>
<feature type="region of interest" description="Disordered" evidence="8">
    <location>
        <begin position="295"/>
        <end position="345"/>
    </location>
</feature>
<keyword evidence="7" id="KW-0175">Coiled coil</keyword>
<keyword evidence="3 9" id="KW-0645">Protease</keyword>
<dbReference type="RefSeq" id="WP_213983739.1">
    <property type="nucleotide sequence ID" value="NZ_JAFMNX010000001.1"/>
</dbReference>
<proteinExistence type="inferred from homology"/>
<feature type="compositionally biased region" description="Basic and acidic residues" evidence="8">
    <location>
        <begin position="302"/>
        <end position="315"/>
    </location>
</feature>
<dbReference type="NCBIfam" id="NF045542">
    <property type="entry name" value="Clp_rel_HeadMat"/>
    <property type="match status" value="1"/>
</dbReference>
<dbReference type="InterPro" id="IPR029045">
    <property type="entry name" value="ClpP/crotonase-like_dom_sf"/>
</dbReference>
<dbReference type="InterPro" id="IPR023562">
    <property type="entry name" value="ClpP/TepA"/>
</dbReference>
<dbReference type="CDD" id="cd07016">
    <property type="entry name" value="S14_ClpP_1"/>
    <property type="match status" value="1"/>
</dbReference>
<evidence type="ECO:0000256" key="5">
    <source>
        <dbReference type="ARBA" id="ARBA00022825"/>
    </source>
</evidence>
<evidence type="ECO:0000256" key="6">
    <source>
        <dbReference type="RuleBase" id="RU003567"/>
    </source>
</evidence>
<evidence type="ECO:0000256" key="8">
    <source>
        <dbReference type="SAM" id="MobiDB-lite"/>
    </source>
</evidence>
<reference evidence="9 10" key="1">
    <citation type="submission" date="2021-03" db="EMBL/GenBank/DDBJ databases">
        <title>Tianweitania aestuarii sp. nov., isolated from a tidal flat.</title>
        <authorList>
            <person name="Park S."/>
            <person name="Yoon J.-H."/>
        </authorList>
    </citation>
    <scope>NUCLEOTIDE SEQUENCE [LARGE SCALE GENOMIC DNA]</scope>
    <source>
        <strain evidence="9 10">BSSL-BM11</strain>
    </source>
</reference>
<evidence type="ECO:0000256" key="2">
    <source>
        <dbReference type="ARBA" id="ARBA00022490"/>
    </source>
</evidence>
<evidence type="ECO:0000313" key="10">
    <source>
        <dbReference type="Proteomes" id="UP001297272"/>
    </source>
</evidence>
<dbReference type="GO" id="GO:0006508">
    <property type="term" value="P:proteolysis"/>
    <property type="evidence" value="ECO:0007669"/>
    <property type="project" value="UniProtKB-KW"/>
</dbReference>
<comment type="similarity">
    <text evidence="1 6">Belongs to the peptidase S14 family.</text>
</comment>
<feature type="region of interest" description="Disordered" evidence="8">
    <location>
        <begin position="207"/>
        <end position="226"/>
    </location>
</feature>
<dbReference type="Gene3D" id="3.90.226.10">
    <property type="entry name" value="2-enoyl-CoA Hydratase, Chain A, domain 1"/>
    <property type="match status" value="1"/>
</dbReference>
<dbReference type="Proteomes" id="UP001297272">
    <property type="component" value="Unassembled WGS sequence"/>
</dbReference>
<dbReference type="Pfam" id="PF00574">
    <property type="entry name" value="CLP_protease"/>
    <property type="match status" value="1"/>
</dbReference>
<dbReference type="PANTHER" id="PTHR10381:SF70">
    <property type="entry name" value="ATP-DEPENDENT CLP PROTEASE PROTEOLYTIC SUBUNIT"/>
    <property type="match status" value="1"/>
</dbReference>
<name>A0ABS5RT73_9HYPH</name>
<dbReference type="InterPro" id="IPR001907">
    <property type="entry name" value="ClpP"/>
</dbReference>
<comment type="caution">
    <text evidence="9">The sequence shown here is derived from an EMBL/GenBank/DDBJ whole genome shotgun (WGS) entry which is preliminary data.</text>
</comment>
<dbReference type="EMBL" id="JAFMNX010000001">
    <property type="protein sequence ID" value="MBS9720184.1"/>
    <property type="molecule type" value="Genomic_DNA"/>
</dbReference>
<keyword evidence="4" id="KW-0378">Hydrolase</keyword>
<evidence type="ECO:0000313" key="9">
    <source>
        <dbReference type="EMBL" id="MBS9720184.1"/>
    </source>
</evidence>
<keyword evidence="5" id="KW-0720">Serine protease</keyword>
<sequence>MAEIYRDGELWLYGYVGDAYWDEGFTASEVLAALALHGREQDITVHVNSGGGNAYDGIAIYNALSAHKGKVRVEIDAIAASAASVLAMGGDHIVMRPGSLMMIHDPSGITIGTAEDHEKQRVALNKLADQGASIYAERSGGDPGEIREKMKEELWLTADEAVEQGFADEAEGAKAKPVSAFDYRLYQHAPQQLQKLAAKKNWRLPDADEEAAKSAAKRPKQEIAMTDKERADQLAAENATLKAQMKTADDAVKADRERRAEIMALEETKGREKLAERLATLTMSIEDVKATLADAPTADAAPKTDAEMHQERRLNGEGLGGRGTKPGATMRVDIVADMKRRHGVK</sequence>
<keyword evidence="2" id="KW-0963">Cytoplasm</keyword>
<organism evidence="9 10">
    <name type="scientific">Tianweitania aestuarii</name>
    <dbReference type="NCBI Taxonomy" id="2814886"/>
    <lineage>
        <taxon>Bacteria</taxon>
        <taxon>Pseudomonadati</taxon>
        <taxon>Pseudomonadota</taxon>
        <taxon>Alphaproteobacteria</taxon>
        <taxon>Hyphomicrobiales</taxon>
        <taxon>Phyllobacteriaceae</taxon>
        <taxon>Tianweitania</taxon>
    </lineage>
</organism>
<keyword evidence="10" id="KW-1185">Reference proteome</keyword>
<evidence type="ECO:0000256" key="3">
    <source>
        <dbReference type="ARBA" id="ARBA00022670"/>
    </source>
</evidence>
<protein>
    <recommendedName>
        <fullName evidence="6">ATP-dependent Clp protease proteolytic subunit</fullName>
    </recommendedName>
</protein>
<dbReference type="PANTHER" id="PTHR10381">
    <property type="entry name" value="ATP-DEPENDENT CLP PROTEASE PROTEOLYTIC SUBUNIT"/>
    <property type="match status" value="1"/>
</dbReference>
<gene>
    <name evidence="9" type="ORF">JYU29_05720</name>
</gene>
<dbReference type="SUPFAM" id="SSF52096">
    <property type="entry name" value="ClpP/crotonase"/>
    <property type="match status" value="1"/>
</dbReference>
<evidence type="ECO:0000256" key="7">
    <source>
        <dbReference type="SAM" id="Coils"/>
    </source>
</evidence>
<dbReference type="PRINTS" id="PR00127">
    <property type="entry name" value="CLPPROTEASEP"/>
</dbReference>
<evidence type="ECO:0000256" key="4">
    <source>
        <dbReference type="ARBA" id="ARBA00022801"/>
    </source>
</evidence>
<feature type="coiled-coil region" evidence="7">
    <location>
        <begin position="231"/>
        <end position="291"/>
    </location>
</feature>
<dbReference type="GO" id="GO:0008233">
    <property type="term" value="F:peptidase activity"/>
    <property type="evidence" value="ECO:0007669"/>
    <property type="project" value="UniProtKB-KW"/>
</dbReference>